<evidence type="ECO:0000313" key="9">
    <source>
        <dbReference type="Proteomes" id="UP000239563"/>
    </source>
</evidence>
<reference evidence="8 9" key="1">
    <citation type="submission" date="2017-02" db="EMBL/GenBank/DDBJ databases">
        <authorList>
            <person name="Peterson S.W."/>
        </authorList>
    </citation>
    <scope>NUCLEOTIDE SEQUENCE [LARGE SCALE GENOMIC DNA]</scope>
    <source>
        <strain evidence="8 9">SRS1_H2-8</strain>
    </source>
</reference>
<proteinExistence type="inferred from homology"/>
<gene>
    <name evidence="8" type="ORF">SRS1_16779</name>
</gene>
<feature type="region of interest" description="Disordered" evidence="7">
    <location>
        <begin position="315"/>
        <end position="345"/>
    </location>
</feature>
<evidence type="ECO:0000256" key="2">
    <source>
        <dbReference type="ARBA" id="ARBA00022598"/>
    </source>
</evidence>
<dbReference type="Proteomes" id="UP000239563">
    <property type="component" value="Chromosome XXII"/>
</dbReference>
<feature type="region of interest" description="Disordered" evidence="7">
    <location>
        <begin position="1"/>
        <end position="22"/>
    </location>
</feature>
<feature type="region of interest" description="Disordered" evidence="7">
    <location>
        <begin position="681"/>
        <end position="720"/>
    </location>
</feature>
<keyword evidence="3" id="KW-0479">Metal-binding</keyword>
<dbReference type="GO" id="GO:0004326">
    <property type="term" value="F:tetrahydrofolylpolyglutamate synthase activity"/>
    <property type="evidence" value="ECO:0007669"/>
    <property type="project" value="InterPro"/>
</dbReference>
<feature type="region of interest" description="Disordered" evidence="7">
    <location>
        <begin position="798"/>
        <end position="832"/>
    </location>
</feature>
<keyword evidence="5" id="KW-0067">ATP-binding</keyword>
<keyword evidence="2" id="KW-0436">Ligase</keyword>
<dbReference type="Gene3D" id="3.40.1190.10">
    <property type="entry name" value="Mur-like, catalytic domain"/>
    <property type="match status" value="1"/>
</dbReference>
<dbReference type="GO" id="GO:0005829">
    <property type="term" value="C:cytosol"/>
    <property type="evidence" value="ECO:0007669"/>
    <property type="project" value="TreeGrafter"/>
</dbReference>
<dbReference type="GO" id="GO:0005524">
    <property type="term" value="F:ATP binding"/>
    <property type="evidence" value="ECO:0007669"/>
    <property type="project" value="UniProtKB-KW"/>
</dbReference>
<feature type="region of interest" description="Disordered" evidence="7">
    <location>
        <begin position="752"/>
        <end position="778"/>
    </location>
</feature>
<keyword evidence="6" id="KW-0460">Magnesium</keyword>
<dbReference type="GO" id="GO:0008841">
    <property type="term" value="F:dihydrofolate synthase activity"/>
    <property type="evidence" value="ECO:0007669"/>
    <property type="project" value="TreeGrafter"/>
</dbReference>
<evidence type="ECO:0000256" key="7">
    <source>
        <dbReference type="SAM" id="MobiDB-lite"/>
    </source>
</evidence>
<dbReference type="UniPathway" id="UPA00850"/>
<evidence type="ECO:0000256" key="1">
    <source>
        <dbReference type="ARBA" id="ARBA00008276"/>
    </source>
</evidence>
<organism evidence="8 9">
    <name type="scientific">Sporisorium reilianum f. sp. reilianum</name>
    <dbReference type="NCBI Taxonomy" id="72559"/>
    <lineage>
        <taxon>Eukaryota</taxon>
        <taxon>Fungi</taxon>
        <taxon>Dikarya</taxon>
        <taxon>Basidiomycota</taxon>
        <taxon>Ustilaginomycotina</taxon>
        <taxon>Ustilaginomycetes</taxon>
        <taxon>Ustilaginales</taxon>
        <taxon>Ustilaginaceae</taxon>
        <taxon>Sporisorium</taxon>
    </lineage>
</organism>
<dbReference type="InterPro" id="IPR036565">
    <property type="entry name" value="Mur-like_cat_sf"/>
</dbReference>
<sequence length="1377" mass="146300">MPSADPRKALPGGGPASLITLKTHPPLPSFSIPHRVPDPSSDVSSFKLSILRILTGQTNAQSSTKPLTFSEEVKEKAINGWKMQMLTLELRQKDDLEEQDHDDEAQPDGDEAEMRGFELQDHHECSLIEEGDMIVVRLKPGHTLQELELPKLSSDHRYSAPAGSLTRAGTLSEPPPYSIIQPSEPSSFSSSVGAQPNANYHQHRYQDYRSAFRVVTANNVGSGHVRRSTATNTAYAGNPAALGQGLNLLQSGKGSGSKGKRRSSSSAALPKASASPKLGSTAVLPSTAATGITGASASSANPSTVALAASTIDQQNVASPPTSPRLGSDVATPVSASGAPDAPLCRHSSSVVTVQAVQRSTAAPAAAASSSSPNPNGKSSAQFPAMPATALVIGPGVQGQVGRNPASVASPIGSYGGAEISEYGNAKGLVGFTSAGGSDFKAKPRRRPSKQNSQEHISANTDSNVLDTSASRRRPSNPASAAADAAERRAALARQSSAEAAGSGAVDAAATRRPAKERQTSSSSRINKTELPTPPVLPPIQNLAPFPEFEAAAVPSSSKPRKERDLPAMPMAADEPEMSKSMVAVSAPTESKPPRLSFLRKFSSNTQASRNTDSGADSPAHESARGGALGFTRQPQTTSVPLEEMDPAIKPALDGEASQNNSLSRAERRYLEVQKALAVEREKQAEAEKLRADEIRASQARKEKERERKENETKKRAEEQKWEMWEEVRRRQKSGNAANTPVPPAIQRLYSGATNESGGASSKAVGKPAMSPAAVESGHDSSATAAVALPAAVSSATNGAQSGSAAQPPVSRAVPSSSNGNAHGNGNDSGMGQRIELGLERITRLLARLGSPHKRFPVIHVAGTNGKGSTIAYLDSILRNALDIRTGTFVSPHLIERRDCCKVDGDVVAKDVWRQAQSDVLFADQGLEISATANDDGQPLKSSPFELLTAQTFQAFSLLPESARPEVLLVEVGLGGRLDATNVFDDSQVLASLICPIDRDHEAFLGSKLEGIAREKAGIVKENGLCIIADQRLEDSSTVDQLALGPLENEAKQLGARAAGILDSVRNVCMARNARLVKTYIPWKLLSLPPTKSERWGSSIDFTPRLAPTLFLSTSGLNPPSTFVAHPHDPVVFSVPVSVERTRANLTGVCLAVQALSSIARDEWAHDRWEELRTRIMWGLRDDAEANVRVRESINAVQWAGRCSWHRVDGVDVLVDGAHNESSAVALRGYIDGCLAARALSDPVAEGAKGKAKSASQTRQYEVTYIFAFSEGKDYEAMVHALLGQPGQLVERQNVALTTFSPPEGMPWVRSVELADSLATLKRVAQTVDVGELRTFDSVDGAMEWAKRAKGPVVVAGSLYLVADTYRWLMKKGVWSQ</sequence>
<dbReference type="PANTHER" id="PTHR11136:SF0">
    <property type="entry name" value="DIHYDROFOLATE SYNTHETASE-RELATED"/>
    <property type="match status" value="1"/>
</dbReference>
<dbReference type="InterPro" id="IPR001645">
    <property type="entry name" value="Folylpolyglutamate_synth"/>
</dbReference>
<feature type="compositionally biased region" description="Polar residues" evidence="7">
    <location>
        <begin position="450"/>
        <end position="468"/>
    </location>
</feature>
<dbReference type="EMBL" id="LT795075">
    <property type="protein sequence ID" value="SJX66550.1"/>
    <property type="molecule type" value="Genomic_DNA"/>
</dbReference>
<keyword evidence="4" id="KW-0547">Nucleotide-binding</keyword>
<evidence type="ECO:0000313" key="8">
    <source>
        <dbReference type="EMBL" id="SJX66550.1"/>
    </source>
</evidence>
<protein>
    <submittedName>
        <fullName evidence="8">Related to tetrahydrofolylpolyglutamate synthase</fullName>
    </submittedName>
</protein>
<dbReference type="InterPro" id="IPR036615">
    <property type="entry name" value="Mur_ligase_C_dom_sf"/>
</dbReference>
<dbReference type="SUPFAM" id="SSF53623">
    <property type="entry name" value="MurD-like peptide ligases, catalytic domain"/>
    <property type="match status" value="1"/>
</dbReference>
<feature type="compositionally biased region" description="Low complexity" evidence="7">
    <location>
        <begin position="264"/>
        <end position="278"/>
    </location>
</feature>
<dbReference type="GO" id="GO:0005739">
    <property type="term" value="C:mitochondrion"/>
    <property type="evidence" value="ECO:0007669"/>
    <property type="project" value="TreeGrafter"/>
</dbReference>
<evidence type="ECO:0000256" key="6">
    <source>
        <dbReference type="ARBA" id="ARBA00022842"/>
    </source>
</evidence>
<comment type="similarity">
    <text evidence="1">Belongs to the folylpolyglutamate synthase family.</text>
</comment>
<feature type="compositionally biased region" description="Low complexity" evidence="7">
    <location>
        <begin position="816"/>
        <end position="830"/>
    </location>
</feature>
<dbReference type="NCBIfam" id="TIGR01499">
    <property type="entry name" value="folC"/>
    <property type="match status" value="1"/>
</dbReference>
<dbReference type="GO" id="GO:0046872">
    <property type="term" value="F:metal ion binding"/>
    <property type="evidence" value="ECO:0007669"/>
    <property type="project" value="UniProtKB-KW"/>
</dbReference>
<evidence type="ECO:0000256" key="5">
    <source>
        <dbReference type="ARBA" id="ARBA00022840"/>
    </source>
</evidence>
<evidence type="ECO:0000256" key="4">
    <source>
        <dbReference type="ARBA" id="ARBA00022741"/>
    </source>
</evidence>
<feature type="region of interest" description="Disordered" evidence="7">
    <location>
        <begin position="155"/>
        <end position="175"/>
    </location>
</feature>
<feature type="region of interest" description="Disordered" evidence="7">
    <location>
        <begin position="246"/>
        <end position="279"/>
    </location>
</feature>
<evidence type="ECO:0000256" key="3">
    <source>
        <dbReference type="ARBA" id="ARBA00022723"/>
    </source>
</evidence>
<accession>A0A2N8UP33</accession>
<dbReference type="SUPFAM" id="SSF53244">
    <property type="entry name" value="MurD-like peptide ligases, peptide-binding domain"/>
    <property type="match status" value="1"/>
</dbReference>
<dbReference type="PANTHER" id="PTHR11136">
    <property type="entry name" value="FOLYLPOLYGLUTAMATE SYNTHASE-RELATED"/>
    <property type="match status" value="1"/>
</dbReference>
<dbReference type="Gene3D" id="3.90.190.20">
    <property type="entry name" value="Mur ligase, C-terminal domain"/>
    <property type="match status" value="1"/>
</dbReference>
<name>A0A2N8UP33_9BASI</name>
<feature type="compositionally biased region" description="Polar residues" evidence="7">
    <location>
        <begin position="602"/>
        <end position="615"/>
    </location>
</feature>
<feature type="region of interest" description="Disordered" evidence="7">
    <location>
        <begin position="437"/>
        <end position="665"/>
    </location>
</feature>
<feature type="compositionally biased region" description="Low complexity" evidence="7">
    <location>
        <begin position="544"/>
        <end position="553"/>
    </location>
</feature>
<feature type="compositionally biased region" description="Low complexity" evidence="7">
    <location>
        <begin position="492"/>
        <end position="509"/>
    </location>
</feature>